<dbReference type="AlphaFoldDB" id="A0A833PDI3"/>
<organism evidence="2 3">
    <name type="scientific">Acinetobacter bereziniae</name>
    <name type="common">Acinetobacter genomosp. 10</name>
    <dbReference type="NCBI Taxonomy" id="106648"/>
    <lineage>
        <taxon>Bacteria</taxon>
        <taxon>Pseudomonadati</taxon>
        <taxon>Pseudomonadota</taxon>
        <taxon>Gammaproteobacteria</taxon>
        <taxon>Moraxellales</taxon>
        <taxon>Moraxellaceae</taxon>
        <taxon>Acinetobacter</taxon>
    </lineage>
</organism>
<dbReference type="Proteomes" id="UP000490535">
    <property type="component" value="Unassembled WGS sequence"/>
</dbReference>
<sequence length="56" mass="6256">MNDEKDDFKKTELITPEDEDRETSVAEEAASQAIDPMNLGEIAIKVITSVIDNFDI</sequence>
<comment type="caution">
    <text evidence="2">The sequence shown here is derived from an EMBL/GenBank/DDBJ whole genome shotgun (WGS) entry which is preliminary data.</text>
</comment>
<dbReference type="RefSeq" id="WP_200150240.1">
    <property type="nucleotide sequence ID" value="NZ_CP066119.1"/>
</dbReference>
<dbReference type="GeneID" id="69461695"/>
<feature type="compositionally biased region" description="Basic and acidic residues" evidence="1">
    <location>
        <begin position="1"/>
        <end position="12"/>
    </location>
</feature>
<evidence type="ECO:0000313" key="3">
    <source>
        <dbReference type="Proteomes" id="UP000490535"/>
    </source>
</evidence>
<accession>A0A833PDI3</accession>
<proteinExistence type="predicted"/>
<gene>
    <name evidence="2" type="ORF">GAK29_03622</name>
</gene>
<name>A0A833PDI3_ACIBZ</name>
<protein>
    <submittedName>
        <fullName evidence="2">Uncharacterized protein</fullName>
    </submittedName>
</protein>
<reference evidence="3" key="1">
    <citation type="journal article" date="2020" name="MBio">
        <title>Horizontal gene transfer to a defensive symbiont with a reduced genome amongst a multipartite beetle microbiome.</title>
        <authorList>
            <person name="Waterworth S.C."/>
            <person name="Florez L.V."/>
            <person name="Rees E.R."/>
            <person name="Hertweck C."/>
            <person name="Kaltenpoth M."/>
            <person name="Kwan J.C."/>
        </authorList>
    </citation>
    <scope>NUCLEOTIDE SEQUENCE [LARGE SCALE GENOMIC DNA]</scope>
</reference>
<dbReference type="EMBL" id="WNDP01000121">
    <property type="protein sequence ID" value="KAF1020484.1"/>
    <property type="molecule type" value="Genomic_DNA"/>
</dbReference>
<evidence type="ECO:0000313" key="2">
    <source>
        <dbReference type="EMBL" id="KAF1020484.1"/>
    </source>
</evidence>
<evidence type="ECO:0000256" key="1">
    <source>
        <dbReference type="SAM" id="MobiDB-lite"/>
    </source>
</evidence>
<feature type="region of interest" description="Disordered" evidence="1">
    <location>
        <begin position="1"/>
        <end position="30"/>
    </location>
</feature>